<keyword evidence="11" id="KW-0614">Plasmid</keyword>
<keyword evidence="8" id="KW-0862">Zinc</keyword>
<sequence>MPPEIRDILSRLIAFPTVSLQSNLALLDYVESMLVPLGITVRRFAHPDGTRANLWATVGREVDGGVVLSGHSDVVPVTGQRWTSNPFALREDAGRWFGRGAVDMKGFVAVAIHTMMQAAKRDLQRPLHLALSYDEEVGCLGVRGMIDSLAREPLRPAFCIVGEPTGMRLATGHKGKTALRACCTGRAGHSALAPDALNALHLGAAFVQRLQARQAELALRGARDAAYSIPYTTIHAGLMRGGEALNIVPASCEIDFEIRNIAADDPHAILAAIIEDADAIAMPYRDRFAEAAIRIDTLSGYPGLDTPMDSPTIACVSALLGTGLPTIKVAYGTEGGLFAKGLDIPTLICGPGDMDQGHKPDEFVAISQIEACFHFQMRLLGLLEKGGPLSAE</sequence>
<reference evidence="11 12" key="1">
    <citation type="submission" date="2023-08" db="EMBL/GenBank/DDBJ databases">
        <title>Pathogen: clinical or host-associated sample.</title>
        <authorList>
            <person name="Hergert J."/>
            <person name="Casey R."/>
            <person name="Wagner J."/>
            <person name="Young E.L."/>
            <person name="Oakeson K.F."/>
        </authorList>
    </citation>
    <scope>NUCLEOTIDE SEQUENCE [LARGE SCALE GENOMIC DNA]</scope>
    <source>
        <strain evidence="11 12">UPHL-collab-2</strain>
        <plasmid evidence="11 12">unnamed1</plasmid>
    </source>
</reference>
<dbReference type="Pfam" id="PF01546">
    <property type="entry name" value="Peptidase_M20"/>
    <property type="match status" value="1"/>
</dbReference>
<dbReference type="PANTHER" id="PTHR43808:SF31">
    <property type="entry name" value="N-ACETYL-L-CITRULLINE DEACETYLASE"/>
    <property type="match status" value="1"/>
</dbReference>
<protein>
    <submittedName>
        <fullName evidence="11">Acetylornithine deacetylase</fullName>
        <ecNumber evidence="11">3.5.1.16</ecNumber>
    </submittedName>
</protein>
<comment type="similarity">
    <text evidence="2">Belongs to the peptidase M20A family. ArgE subfamily.</text>
</comment>
<dbReference type="GO" id="GO:0008777">
    <property type="term" value="F:acetylornithine deacetylase activity"/>
    <property type="evidence" value="ECO:0007669"/>
    <property type="project" value="UniProtKB-EC"/>
</dbReference>
<geneLocation type="plasmid" evidence="11 12">
    <name>unnamed1</name>
</geneLocation>
<evidence type="ECO:0000256" key="4">
    <source>
        <dbReference type="ARBA" id="ARBA00022571"/>
    </source>
</evidence>
<dbReference type="InterPro" id="IPR002933">
    <property type="entry name" value="Peptidase_M20"/>
</dbReference>
<gene>
    <name evidence="11" type="primary">argE</name>
    <name evidence="11" type="ORF">Q9315_21990</name>
</gene>
<dbReference type="CDD" id="cd03894">
    <property type="entry name" value="M20_ArgE"/>
    <property type="match status" value="1"/>
</dbReference>
<keyword evidence="12" id="KW-1185">Reference proteome</keyword>
<accession>A0ABY9KD80</accession>
<dbReference type="InterPro" id="IPR010169">
    <property type="entry name" value="AcOrn-deacetyl"/>
</dbReference>
<dbReference type="NCBIfam" id="NF005710">
    <property type="entry name" value="PRK07522.1"/>
    <property type="match status" value="1"/>
</dbReference>
<dbReference type="Pfam" id="PF07687">
    <property type="entry name" value="M20_dimer"/>
    <property type="match status" value="1"/>
</dbReference>
<dbReference type="Gene3D" id="3.30.70.360">
    <property type="match status" value="1"/>
</dbReference>
<keyword evidence="4" id="KW-0055">Arginine biosynthesis</keyword>
<evidence type="ECO:0000313" key="12">
    <source>
        <dbReference type="Proteomes" id="UP001225788"/>
    </source>
</evidence>
<dbReference type="Gene3D" id="3.40.630.10">
    <property type="entry name" value="Zn peptidases"/>
    <property type="match status" value="1"/>
</dbReference>
<dbReference type="PROSITE" id="PS00759">
    <property type="entry name" value="ARGE_DAPE_CPG2_2"/>
    <property type="match status" value="1"/>
</dbReference>
<keyword evidence="5" id="KW-0028">Amino-acid biosynthesis</keyword>
<comment type="cofactor">
    <cofactor evidence="1">
        <name>Zn(2+)</name>
        <dbReference type="ChEBI" id="CHEBI:29105"/>
    </cofactor>
</comment>
<evidence type="ECO:0000256" key="5">
    <source>
        <dbReference type="ARBA" id="ARBA00022605"/>
    </source>
</evidence>
<keyword evidence="3" id="KW-0963">Cytoplasm</keyword>
<evidence type="ECO:0000313" key="11">
    <source>
        <dbReference type="EMBL" id="WLS04862.1"/>
    </source>
</evidence>
<proteinExistence type="inferred from homology"/>
<dbReference type="Proteomes" id="UP001225788">
    <property type="component" value="Plasmid unnamed1"/>
</dbReference>
<dbReference type="PANTHER" id="PTHR43808">
    <property type="entry name" value="ACETYLORNITHINE DEACETYLASE"/>
    <property type="match status" value="1"/>
</dbReference>
<dbReference type="InterPro" id="IPR036264">
    <property type="entry name" value="Bact_exopeptidase_dim_dom"/>
</dbReference>
<dbReference type="RefSeq" id="WP_306161162.1">
    <property type="nucleotide sequence ID" value="NZ_CP132315.1"/>
</dbReference>
<dbReference type="InterPro" id="IPR050072">
    <property type="entry name" value="Peptidase_M20A"/>
</dbReference>
<dbReference type="NCBIfam" id="TIGR01892">
    <property type="entry name" value="AcOrn-deacetyl"/>
    <property type="match status" value="1"/>
</dbReference>
<keyword evidence="6" id="KW-0479">Metal-binding</keyword>
<name>A0ABY9KD80_9HYPH</name>
<feature type="domain" description="Peptidase M20 dimerisation" evidence="10">
    <location>
        <begin position="171"/>
        <end position="282"/>
    </location>
</feature>
<dbReference type="SUPFAM" id="SSF55031">
    <property type="entry name" value="Bacterial exopeptidase dimerisation domain"/>
    <property type="match status" value="1"/>
</dbReference>
<dbReference type="SUPFAM" id="SSF53187">
    <property type="entry name" value="Zn-dependent exopeptidases"/>
    <property type="match status" value="1"/>
</dbReference>
<evidence type="ECO:0000256" key="3">
    <source>
        <dbReference type="ARBA" id="ARBA00022490"/>
    </source>
</evidence>
<dbReference type="InterPro" id="IPR001261">
    <property type="entry name" value="ArgE/DapE_CS"/>
</dbReference>
<dbReference type="InterPro" id="IPR011650">
    <property type="entry name" value="Peptidase_M20_dimer"/>
</dbReference>
<evidence type="ECO:0000256" key="6">
    <source>
        <dbReference type="ARBA" id="ARBA00022723"/>
    </source>
</evidence>
<evidence type="ECO:0000256" key="1">
    <source>
        <dbReference type="ARBA" id="ARBA00001947"/>
    </source>
</evidence>
<dbReference type="EMBL" id="CP132315">
    <property type="protein sequence ID" value="WLS04862.1"/>
    <property type="molecule type" value="Genomic_DNA"/>
</dbReference>
<evidence type="ECO:0000259" key="10">
    <source>
        <dbReference type="Pfam" id="PF07687"/>
    </source>
</evidence>
<evidence type="ECO:0000256" key="2">
    <source>
        <dbReference type="ARBA" id="ARBA00005691"/>
    </source>
</evidence>
<organism evidence="11 12">
    <name type="scientific">Shinella oryzae</name>
    <dbReference type="NCBI Taxonomy" id="2871820"/>
    <lineage>
        <taxon>Bacteria</taxon>
        <taxon>Pseudomonadati</taxon>
        <taxon>Pseudomonadota</taxon>
        <taxon>Alphaproteobacteria</taxon>
        <taxon>Hyphomicrobiales</taxon>
        <taxon>Rhizobiaceae</taxon>
        <taxon>Shinella</taxon>
    </lineage>
</organism>
<keyword evidence="7 11" id="KW-0378">Hydrolase</keyword>
<keyword evidence="9" id="KW-0170">Cobalt</keyword>
<evidence type="ECO:0000256" key="7">
    <source>
        <dbReference type="ARBA" id="ARBA00022801"/>
    </source>
</evidence>
<evidence type="ECO:0000256" key="8">
    <source>
        <dbReference type="ARBA" id="ARBA00022833"/>
    </source>
</evidence>
<evidence type="ECO:0000256" key="9">
    <source>
        <dbReference type="ARBA" id="ARBA00023285"/>
    </source>
</evidence>
<dbReference type="EC" id="3.5.1.16" evidence="11"/>